<dbReference type="PROSITE" id="PS50231">
    <property type="entry name" value="RICIN_B_LECTIN"/>
    <property type="match status" value="1"/>
</dbReference>
<protein>
    <submittedName>
        <fullName evidence="3">RICIN domain-containing protein</fullName>
    </submittedName>
</protein>
<dbReference type="EMBL" id="JAINUL010000001">
    <property type="protein sequence ID" value="MCC0100652.1"/>
    <property type="molecule type" value="Genomic_DNA"/>
</dbReference>
<evidence type="ECO:0000313" key="4">
    <source>
        <dbReference type="Proteomes" id="UP001520654"/>
    </source>
</evidence>
<dbReference type="CDD" id="cd00161">
    <property type="entry name" value="beta-trefoil_Ricin-like"/>
    <property type="match status" value="1"/>
</dbReference>
<dbReference type="InterPro" id="IPR000772">
    <property type="entry name" value="Ricin_B_lectin"/>
</dbReference>
<dbReference type="Gene3D" id="2.80.10.50">
    <property type="match status" value="2"/>
</dbReference>
<keyword evidence="4" id="KW-1185">Reference proteome</keyword>
<comment type="caution">
    <text evidence="3">The sequence shown here is derived from an EMBL/GenBank/DDBJ whole genome shotgun (WGS) entry which is preliminary data.</text>
</comment>
<dbReference type="Proteomes" id="UP001520654">
    <property type="component" value="Unassembled WGS sequence"/>
</dbReference>
<feature type="chain" id="PRO_5046504914" evidence="1">
    <location>
        <begin position="32"/>
        <end position="160"/>
    </location>
</feature>
<dbReference type="RefSeq" id="WP_229344479.1">
    <property type="nucleotide sequence ID" value="NZ_JAINUL010000001.1"/>
</dbReference>
<organism evidence="3 4">
    <name type="scientific">Streptomyces flavotricini</name>
    <dbReference type="NCBI Taxonomy" id="66888"/>
    <lineage>
        <taxon>Bacteria</taxon>
        <taxon>Bacillati</taxon>
        <taxon>Actinomycetota</taxon>
        <taxon>Actinomycetes</taxon>
        <taxon>Kitasatosporales</taxon>
        <taxon>Streptomycetaceae</taxon>
        <taxon>Streptomyces</taxon>
    </lineage>
</organism>
<feature type="domain" description="Ricin B lectin" evidence="2">
    <location>
        <begin position="34"/>
        <end position="160"/>
    </location>
</feature>
<evidence type="ECO:0000256" key="1">
    <source>
        <dbReference type="SAM" id="SignalP"/>
    </source>
</evidence>
<gene>
    <name evidence="3" type="ORF">K7B10_39050</name>
</gene>
<feature type="signal peptide" evidence="1">
    <location>
        <begin position="1"/>
        <end position="31"/>
    </location>
</feature>
<evidence type="ECO:0000313" key="3">
    <source>
        <dbReference type="EMBL" id="MCC0100652.1"/>
    </source>
</evidence>
<dbReference type="SUPFAM" id="SSF50370">
    <property type="entry name" value="Ricin B-like lectins"/>
    <property type="match status" value="1"/>
</dbReference>
<proteinExistence type="predicted"/>
<dbReference type="Pfam" id="PF00652">
    <property type="entry name" value="Ricin_B_lectin"/>
    <property type="match status" value="1"/>
</dbReference>
<accession>A0ABS8EHZ5</accession>
<keyword evidence="1" id="KW-0732">Signal</keyword>
<dbReference type="InterPro" id="IPR035992">
    <property type="entry name" value="Ricin_B-like_lectins"/>
</dbReference>
<name>A0ABS8EHZ5_9ACTN</name>
<sequence>MTRTLSRIAAVSAGLLLAAGTVLITAPSASAITSGQQHNVASGKCLGIYGNVSDNGQDAIQWDCNGNADQNWDYTGVGSGYYQLKNGNGKCLGIWASTGVAIQWGCNGNADQKWYIDSSGGSAQLRNGADWNKCLTISGGGNGALAVLASCNHQSNQLWY</sequence>
<dbReference type="SMART" id="SM00458">
    <property type="entry name" value="RICIN"/>
    <property type="match status" value="1"/>
</dbReference>
<reference evidence="3 4" key="1">
    <citation type="submission" date="2021-08" db="EMBL/GenBank/DDBJ databases">
        <title>Genomic Architecture of Streptomyces flavotricini NGL1 and Streptomyces erythrochromogenes HMS4 With Differential Plant Beneficial attributes and laccase production capabilities.</title>
        <authorList>
            <person name="Salwan R."/>
            <person name="Kaur R."/>
            <person name="Sharma V."/>
        </authorList>
    </citation>
    <scope>NUCLEOTIDE SEQUENCE [LARGE SCALE GENOMIC DNA]</scope>
    <source>
        <strain evidence="3 4">NGL1</strain>
    </source>
</reference>
<evidence type="ECO:0000259" key="2">
    <source>
        <dbReference type="SMART" id="SM00458"/>
    </source>
</evidence>